<dbReference type="Pfam" id="PF18943">
    <property type="entry name" value="DUF5690"/>
    <property type="match status" value="1"/>
</dbReference>
<feature type="transmembrane region" description="Helical" evidence="2">
    <location>
        <begin position="444"/>
        <end position="468"/>
    </location>
</feature>
<evidence type="ECO:0000256" key="2">
    <source>
        <dbReference type="SAM" id="Phobius"/>
    </source>
</evidence>
<feature type="transmembrane region" description="Helical" evidence="2">
    <location>
        <begin position="226"/>
        <end position="245"/>
    </location>
</feature>
<evidence type="ECO:0000256" key="1">
    <source>
        <dbReference type="SAM" id="MobiDB-lite"/>
    </source>
</evidence>
<feature type="transmembrane region" description="Helical" evidence="2">
    <location>
        <begin position="409"/>
        <end position="432"/>
    </location>
</feature>
<evidence type="ECO:0000313" key="3">
    <source>
        <dbReference type="EMBL" id="MDY3562995.1"/>
    </source>
</evidence>
<sequence length="483" mass="51993">MSDPTPPEHRGLTGFLARGPLWRLTVYAIAVAFCTYFCMYAFRKPFDAAKFYVTDANGSVVREPVFGPDGNPKTEKQTAADGTETEVQKTNPVALKYLGTRLDLKTMCVIAQVIGYCLSKYLGTKICSETPANRRAHLLVGLILFAEGALLLFANLPPALKPLAMLLNGLPLGMVWGLCVRYLEGRRASEVMVAGLSCSYIVAGAATRDIARDIVMGAWGVSESWMPVATGLLFLGPFVLAVLLLDRLPPPSAADVALRSERVTMDRRQRRAFLAHFGIGFGMLLVAYLFLTALRDFRDHYGAEIFDALGLGSKRAIFTRTELWAMFGVIVAVAVLNLVANHRRALIAVYGVIVGGFALIGGATVAFQAGAISGYWWMAAVGLGMYLAYVPFGAVLFERMMAASRFNGTAVFAIQLADGVGYTGSVLVQLYRDLAAGQFNRLEFFVPYAIVASTVGVLLMTASGVLVVRTAARGHVPQGGAAT</sequence>
<feature type="region of interest" description="Disordered" evidence="1">
    <location>
        <begin position="64"/>
        <end position="85"/>
    </location>
</feature>
<proteinExistence type="predicted"/>
<feature type="transmembrane region" description="Helical" evidence="2">
    <location>
        <begin position="347"/>
        <end position="369"/>
    </location>
</feature>
<feature type="transmembrane region" description="Helical" evidence="2">
    <location>
        <begin position="272"/>
        <end position="291"/>
    </location>
</feature>
<dbReference type="InterPro" id="IPR043745">
    <property type="entry name" value="DUF5690"/>
</dbReference>
<feature type="transmembrane region" description="Helical" evidence="2">
    <location>
        <begin position="375"/>
        <end position="397"/>
    </location>
</feature>
<feature type="transmembrane region" description="Helical" evidence="2">
    <location>
        <begin position="323"/>
        <end position="340"/>
    </location>
</feature>
<name>A0ABU5F8E1_9BACT</name>
<comment type="caution">
    <text evidence="3">The sequence shown here is derived from an EMBL/GenBank/DDBJ whole genome shotgun (WGS) entry which is preliminary data.</text>
</comment>
<feature type="transmembrane region" description="Helical" evidence="2">
    <location>
        <begin position="20"/>
        <end position="42"/>
    </location>
</feature>
<keyword evidence="4" id="KW-1185">Reference proteome</keyword>
<organism evidence="3 4">
    <name type="scientific">Gemmata algarum</name>
    <dbReference type="NCBI Taxonomy" id="2975278"/>
    <lineage>
        <taxon>Bacteria</taxon>
        <taxon>Pseudomonadati</taxon>
        <taxon>Planctomycetota</taxon>
        <taxon>Planctomycetia</taxon>
        <taxon>Gemmatales</taxon>
        <taxon>Gemmataceae</taxon>
        <taxon>Gemmata</taxon>
    </lineage>
</organism>
<keyword evidence="2" id="KW-1133">Transmembrane helix</keyword>
<gene>
    <name evidence="3" type="ORF">R5W23_004478</name>
</gene>
<feature type="transmembrane region" description="Helical" evidence="2">
    <location>
        <begin position="138"/>
        <end position="157"/>
    </location>
</feature>
<dbReference type="Proteomes" id="UP001272242">
    <property type="component" value="Unassembled WGS sequence"/>
</dbReference>
<reference evidence="4" key="1">
    <citation type="journal article" date="2023" name="Mar. Drugs">
        <title>Gemmata algarum, a Novel Planctomycete Isolated from an Algal Mat, Displays Antimicrobial Activity.</title>
        <authorList>
            <person name="Kumar G."/>
            <person name="Kallscheuer N."/>
            <person name="Kashif M."/>
            <person name="Ahamad S."/>
            <person name="Jagadeeshwari U."/>
            <person name="Pannikurungottu S."/>
            <person name="Haufschild T."/>
            <person name="Kabuu M."/>
            <person name="Sasikala C."/>
            <person name="Jogler C."/>
            <person name="Ramana C."/>
        </authorList>
    </citation>
    <scope>NUCLEOTIDE SEQUENCE [LARGE SCALE GENOMIC DNA]</scope>
    <source>
        <strain evidence="4">JC673</strain>
    </source>
</reference>
<accession>A0ABU5F8E1</accession>
<evidence type="ECO:0000313" key="4">
    <source>
        <dbReference type="Proteomes" id="UP001272242"/>
    </source>
</evidence>
<dbReference type="RefSeq" id="WP_261187317.1">
    <property type="nucleotide sequence ID" value="NZ_JAXBLV010000227.1"/>
</dbReference>
<protein>
    <submittedName>
        <fullName evidence="3">DUF5690 family protein</fullName>
    </submittedName>
</protein>
<dbReference type="EMBL" id="JAXBLV010000227">
    <property type="protein sequence ID" value="MDY3562995.1"/>
    <property type="molecule type" value="Genomic_DNA"/>
</dbReference>
<keyword evidence="2" id="KW-0812">Transmembrane</keyword>
<keyword evidence="2" id="KW-0472">Membrane</keyword>